<gene>
    <name evidence="2" type="ORF">B0J12DRAFT_443681</name>
</gene>
<dbReference type="EMBL" id="JAGTJR010000083">
    <property type="protein sequence ID" value="KAH7014014.1"/>
    <property type="molecule type" value="Genomic_DNA"/>
</dbReference>
<feature type="compositionally biased region" description="Low complexity" evidence="1">
    <location>
        <begin position="382"/>
        <end position="392"/>
    </location>
</feature>
<feature type="compositionally biased region" description="Polar residues" evidence="1">
    <location>
        <begin position="221"/>
        <end position="235"/>
    </location>
</feature>
<feature type="region of interest" description="Disordered" evidence="1">
    <location>
        <begin position="209"/>
        <end position="320"/>
    </location>
</feature>
<evidence type="ECO:0000313" key="2">
    <source>
        <dbReference type="EMBL" id="KAH7014014.1"/>
    </source>
</evidence>
<evidence type="ECO:0000256" key="1">
    <source>
        <dbReference type="SAM" id="MobiDB-lite"/>
    </source>
</evidence>
<keyword evidence="3" id="KW-1185">Reference proteome</keyword>
<sequence length="547" mass="59628">MPSRKRSSAASWLFRDDNVLVQDCDSEDTWAYFPLFLKFDKRTSQALLSLRLVTDLVHFDGPQSLSLSIHPNNISTCDLVTPVELPSGIKGHLVRDTAITSNSDVLLLSLSLRSPARVLAPVSDASICPKQPFRSRFSTFYSLCRSKRLRFYFPRSQFEDVQIQRLKDLVELSQLGALQPFEFDIRRLGGSNSLQETDWQILHVPDASLQSAGSGREESHTATSNKRPRTASSPVPDNPPFKKKDIGHNSSRERSEPPSYHPSQATTEADTSDSEANAPKKPARQTAPQPSSSCKQAFLSESEPSPPPYTNPTRLDSKEKRLQRVSAFRQIIRQEIPGIVRQELPGILRQELPGIMRDTLPAILKEAFLHPPVPTAPPALPTPSRAAALPASQDRAPNPSSADGACNLPELVEQRLPALVEQKLPPLVDARLGALVDAKLPAEVDAQIVDLLDDAVDASQVALGEIVDDALLEITGTRDECVKDIEDAAREGVDDVRRIGEDVRCAGVDVLGDVEESVARLEGRVGEVRSAAVTAGAAAGARRAVSV</sequence>
<feature type="compositionally biased region" description="Polar residues" evidence="1">
    <location>
        <begin position="286"/>
        <end position="295"/>
    </location>
</feature>
<dbReference type="Proteomes" id="UP000774617">
    <property type="component" value="Unassembled WGS sequence"/>
</dbReference>
<feature type="region of interest" description="Disordered" evidence="1">
    <location>
        <begin position="374"/>
        <end position="406"/>
    </location>
</feature>
<comment type="caution">
    <text evidence="2">The sequence shown here is derived from an EMBL/GenBank/DDBJ whole genome shotgun (WGS) entry which is preliminary data.</text>
</comment>
<feature type="compositionally biased region" description="Basic and acidic residues" evidence="1">
    <location>
        <begin position="240"/>
        <end position="256"/>
    </location>
</feature>
<accession>A0ABQ8FRA0</accession>
<proteinExistence type="predicted"/>
<evidence type="ECO:0000313" key="3">
    <source>
        <dbReference type="Proteomes" id="UP000774617"/>
    </source>
</evidence>
<name>A0ABQ8FRA0_9PEZI</name>
<organism evidence="2 3">
    <name type="scientific">Macrophomina phaseolina</name>
    <dbReference type="NCBI Taxonomy" id="35725"/>
    <lineage>
        <taxon>Eukaryota</taxon>
        <taxon>Fungi</taxon>
        <taxon>Dikarya</taxon>
        <taxon>Ascomycota</taxon>
        <taxon>Pezizomycotina</taxon>
        <taxon>Dothideomycetes</taxon>
        <taxon>Dothideomycetes incertae sedis</taxon>
        <taxon>Botryosphaeriales</taxon>
        <taxon>Botryosphaeriaceae</taxon>
        <taxon>Macrophomina</taxon>
    </lineage>
</organism>
<reference evidence="2 3" key="1">
    <citation type="journal article" date="2021" name="Nat. Commun.">
        <title>Genetic determinants of endophytism in the Arabidopsis root mycobiome.</title>
        <authorList>
            <person name="Mesny F."/>
            <person name="Miyauchi S."/>
            <person name="Thiergart T."/>
            <person name="Pickel B."/>
            <person name="Atanasova L."/>
            <person name="Karlsson M."/>
            <person name="Huettel B."/>
            <person name="Barry K.W."/>
            <person name="Haridas S."/>
            <person name="Chen C."/>
            <person name="Bauer D."/>
            <person name="Andreopoulos W."/>
            <person name="Pangilinan J."/>
            <person name="LaButti K."/>
            <person name="Riley R."/>
            <person name="Lipzen A."/>
            <person name="Clum A."/>
            <person name="Drula E."/>
            <person name="Henrissat B."/>
            <person name="Kohler A."/>
            <person name="Grigoriev I.V."/>
            <person name="Martin F.M."/>
            <person name="Hacquard S."/>
        </authorList>
    </citation>
    <scope>NUCLEOTIDE SEQUENCE [LARGE SCALE GENOMIC DNA]</scope>
    <source>
        <strain evidence="2 3">MPI-SDFR-AT-0080</strain>
    </source>
</reference>
<protein>
    <submittedName>
        <fullName evidence="2">Uncharacterized protein</fullName>
    </submittedName>
</protein>